<evidence type="ECO:0000313" key="10">
    <source>
        <dbReference type="EMBL" id="MDU0354717.1"/>
    </source>
</evidence>
<keyword evidence="3" id="KW-0547">Nucleotide-binding</keyword>
<dbReference type="Gene3D" id="3.30.70.1230">
    <property type="entry name" value="Nucleotide cyclase"/>
    <property type="match status" value="1"/>
</dbReference>
<feature type="transmembrane region" description="Helical" evidence="8">
    <location>
        <begin position="163"/>
        <end position="183"/>
    </location>
</feature>
<feature type="transmembrane region" description="Helical" evidence="8">
    <location>
        <begin position="30"/>
        <end position="51"/>
    </location>
</feature>
<dbReference type="PANTHER" id="PTHR11920">
    <property type="entry name" value="GUANYLYL CYCLASE"/>
    <property type="match status" value="1"/>
</dbReference>
<evidence type="ECO:0000256" key="3">
    <source>
        <dbReference type="ARBA" id="ARBA00022741"/>
    </source>
</evidence>
<feature type="transmembrane region" description="Helical" evidence="8">
    <location>
        <begin position="57"/>
        <end position="78"/>
    </location>
</feature>
<evidence type="ECO:0000256" key="4">
    <source>
        <dbReference type="ARBA" id="ARBA00022989"/>
    </source>
</evidence>
<keyword evidence="4 8" id="KW-1133">Transmembrane helix</keyword>
<feature type="domain" description="Guanylate cyclase" evidence="9">
    <location>
        <begin position="232"/>
        <end position="359"/>
    </location>
</feature>
<keyword evidence="6 7" id="KW-0456">Lyase</keyword>
<feature type="transmembrane region" description="Helical" evidence="8">
    <location>
        <begin position="109"/>
        <end position="125"/>
    </location>
</feature>
<dbReference type="EC" id="4.6.1.-" evidence="10"/>
<sequence length="411" mass="46940">MFKHVLKTWVWAGIARYPHEYFTPVRLTNIIAFVIIAVSVCQIPSAIWFWQQTGQNQFYITCTTILLLVIVPVLNHFGHYLQAKIWLILVYIADLIATCLLWELDLYIHFFYLLAVVCCPFFFTDKEAKYKWFFSVLFSGLFLTTEVYYQLTLPHQYNPDQQSFKFTSACLLALASLLCSFHIQKNIGRSWKKLAFEKKRSEQLLLNILPTSIAQRLKNSSHLIADYFAQASILFADIQDFTPICKSCTPQQLVKILNEIFCAFDELSLRYGLEKIKTSGDGYMAAGGLPKANSEHAINCCHCALDMQYAFQAISQKYNLKTGLRIGIGCGEVVAGIIGKNKFSYDMWGEAVNLASRMESHGACHRIQTTQSTYDLTKSEFEYVNRGKITVKGIGSVNTYWLLDRKSTISH</sequence>
<dbReference type="SMART" id="SM00044">
    <property type="entry name" value="CYCc"/>
    <property type="match status" value="1"/>
</dbReference>
<dbReference type="InterPro" id="IPR029787">
    <property type="entry name" value="Nucleotide_cyclase"/>
</dbReference>
<gene>
    <name evidence="10" type="ORF">RS130_13035</name>
</gene>
<accession>A0ABU3SXS3</accession>
<feature type="transmembrane region" description="Helical" evidence="8">
    <location>
        <begin position="132"/>
        <end position="151"/>
    </location>
</feature>
<evidence type="ECO:0000256" key="2">
    <source>
        <dbReference type="ARBA" id="ARBA00022692"/>
    </source>
</evidence>
<keyword evidence="2 8" id="KW-0812">Transmembrane</keyword>
<dbReference type="EMBL" id="JAWDIO010000002">
    <property type="protein sequence ID" value="MDU0354717.1"/>
    <property type="molecule type" value="Genomic_DNA"/>
</dbReference>
<dbReference type="Gene3D" id="6.10.250.780">
    <property type="match status" value="1"/>
</dbReference>
<evidence type="ECO:0000313" key="11">
    <source>
        <dbReference type="Proteomes" id="UP001247805"/>
    </source>
</evidence>
<keyword evidence="11" id="KW-1185">Reference proteome</keyword>
<reference evidence="10 11" key="1">
    <citation type="submission" date="2023-10" db="EMBL/GenBank/DDBJ databases">
        <title>Glaciecola aquimarina strain GGW-M5 nov., isolated from a coastal seawater.</title>
        <authorList>
            <person name="Bayburt H."/>
            <person name="Kim J.M."/>
            <person name="Choi B.J."/>
            <person name="Jeon C.O."/>
        </authorList>
    </citation>
    <scope>NUCLEOTIDE SEQUENCE [LARGE SCALE GENOMIC DNA]</scope>
    <source>
        <strain evidence="10 11">KCTC 32108</strain>
    </source>
</reference>
<dbReference type="PROSITE" id="PS00452">
    <property type="entry name" value="GUANYLATE_CYCLASE_1"/>
    <property type="match status" value="1"/>
</dbReference>
<dbReference type="InterPro" id="IPR050401">
    <property type="entry name" value="Cyclic_nucleotide_synthase"/>
</dbReference>
<comment type="caution">
    <text evidence="10">The sequence shown here is derived from an EMBL/GenBank/DDBJ whole genome shotgun (WGS) entry which is preliminary data.</text>
</comment>
<dbReference type="GO" id="GO:0016829">
    <property type="term" value="F:lyase activity"/>
    <property type="evidence" value="ECO:0007669"/>
    <property type="project" value="UniProtKB-KW"/>
</dbReference>
<dbReference type="RefSeq" id="WP_316026297.1">
    <property type="nucleotide sequence ID" value="NZ_JAWDIO010000002.1"/>
</dbReference>
<protein>
    <submittedName>
        <fullName evidence="10">Adenylate/guanylate cyclase domain-containing protein</fullName>
        <ecNumber evidence="10">4.6.1.-</ecNumber>
    </submittedName>
</protein>
<evidence type="ECO:0000256" key="7">
    <source>
        <dbReference type="RuleBase" id="RU000405"/>
    </source>
</evidence>
<dbReference type="Pfam" id="PF00211">
    <property type="entry name" value="Guanylate_cyc"/>
    <property type="match status" value="1"/>
</dbReference>
<dbReference type="SUPFAM" id="SSF55073">
    <property type="entry name" value="Nucleotide cyclase"/>
    <property type="match status" value="1"/>
</dbReference>
<dbReference type="PROSITE" id="PS50125">
    <property type="entry name" value="GUANYLATE_CYCLASE_2"/>
    <property type="match status" value="1"/>
</dbReference>
<feature type="transmembrane region" description="Helical" evidence="8">
    <location>
        <begin position="85"/>
        <end position="103"/>
    </location>
</feature>
<evidence type="ECO:0000256" key="6">
    <source>
        <dbReference type="ARBA" id="ARBA00023239"/>
    </source>
</evidence>
<evidence type="ECO:0000259" key="9">
    <source>
        <dbReference type="PROSITE" id="PS50125"/>
    </source>
</evidence>
<comment type="similarity">
    <text evidence="7">Belongs to the adenylyl cyclase class-4/guanylyl cyclase family.</text>
</comment>
<dbReference type="CDD" id="cd07302">
    <property type="entry name" value="CHD"/>
    <property type="match status" value="1"/>
</dbReference>
<comment type="subcellular location">
    <subcellularLocation>
        <location evidence="1">Membrane</location>
    </subcellularLocation>
</comment>
<evidence type="ECO:0000256" key="5">
    <source>
        <dbReference type="ARBA" id="ARBA00023136"/>
    </source>
</evidence>
<evidence type="ECO:0000256" key="8">
    <source>
        <dbReference type="SAM" id="Phobius"/>
    </source>
</evidence>
<dbReference type="PANTHER" id="PTHR11920:SF335">
    <property type="entry name" value="GUANYLATE CYCLASE"/>
    <property type="match status" value="1"/>
</dbReference>
<dbReference type="InterPro" id="IPR018297">
    <property type="entry name" value="A/G_cyclase_CS"/>
</dbReference>
<dbReference type="Proteomes" id="UP001247805">
    <property type="component" value="Unassembled WGS sequence"/>
</dbReference>
<organism evidence="10 11">
    <name type="scientific">Paraglaciecola aquimarina</name>
    <dbReference type="NCBI Taxonomy" id="1235557"/>
    <lineage>
        <taxon>Bacteria</taxon>
        <taxon>Pseudomonadati</taxon>
        <taxon>Pseudomonadota</taxon>
        <taxon>Gammaproteobacteria</taxon>
        <taxon>Alteromonadales</taxon>
        <taxon>Alteromonadaceae</taxon>
        <taxon>Paraglaciecola</taxon>
    </lineage>
</organism>
<dbReference type="InterPro" id="IPR001054">
    <property type="entry name" value="A/G_cyclase"/>
</dbReference>
<evidence type="ECO:0000256" key="1">
    <source>
        <dbReference type="ARBA" id="ARBA00004370"/>
    </source>
</evidence>
<proteinExistence type="inferred from homology"/>
<keyword evidence="5 8" id="KW-0472">Membrane</keyword>
<name>A0ABU3SXS3_9ALTE</name>